<feature type="domain" description="GWxTD" evidence="1">
    <location>
        <begin position="295"/>
        <end position="458"/>
    </location>
</feature>
<evidence type="ECO:0000259" key="1">
    <source>
        <dbReference type="Pfam" id="PF20094"/>
    </source>
</evidence>
<gene>
    <name evidence="2" type="ORF">ENO59_07130</name>
</gene>
<protein>
    <submittedName>
        <fullName evidence="2">GWxTD domain-containing protein</fullName>
    </submittedName>
</protein>
<accession>A0A7V2F7E6</accession>
<dbReference type="Pfam" id="PF20094">
    <property type="entry name" value="GWxTD_dom"/>
    <property type="match status" value="1"/>
</dbReference>
<sequence length="462" mass="53809">MTCNAAHQLVLMTVMVGGVLGCRSTQPVPVSPQDATGPSFTLEAIPVMREGQPGIALYLGLRPRSFIFTHADTAYQAVFEVLIRFWGTDGRLHYEQAYDDTLWVRTFAATQTYNLSLWHRFIPYRPGRYRLEVRVTDRNTQRYATQRRTVQLPETTSPRPALSPVWLERPTASGRYEVWPGWHLAAGKDSLQAVVELYRLAPAHRIQVQMVLLRFPTDTSAARPPYDLMPAPGALNYLGVWYDRPETLQVSRREVAALVGEARITFRLPPLVERGVYRVEVSAHIENQRRPALSRRELVVHGATFPHIETLPELIEALAYLTYPEEQQALRSATTQREQRARFDAFWGRLIGDRRKAARLLRLYYERVEQANLQFTSFKEGWRTDRGMVYILLGPPLAVETRPDEQVWYYTYNEQDPRYRFVFERVHYTEATPLVHYVLCRQSYYYDLWQRVLERWRSGQVL</sequence>
<proteinExistence type="predicted"/>
<reference evidence="2" key="1">
    <citation type="journal article" date="2020" name="mSystems">
        <title>Genome- and Community-Level Interaction Insights into Carbon Utilization and Element Cycling Functions of Hydrothermarchaeota in Hydrothermal Sediment.</title>
        <authorList>
            <person name="Zhou Z."/>
            <person name="Liu Y."/>
            <person name="Xu W."/>
            <person name="Pan J."/>
            <person name="Luo Z.H."/>
            <person name="Li M."/>
        </authorList>
    </citation>
    <scope>NUCLEOTIDE SEQUENCE [LARGE SCALE GENOMIC DNA]</scope>
    <source>
        <strain evidence="2">SpSt-143</strain>
    </source>
</reference>
<organism evidence="2">
    <name type="scientific">Rhodothermus marinus</name>
    <name type="common">Rhodothermus obamensis</name>
    <dbReference type="NCBI Taxonomy" id="29549"/>
    <lineage>
        <taxon>Bacteria</taxon>
        <taxon>Pseudomonadati</taxon>
        <taxon>Rhodothermota</taxon>
        <taxon>Rhodothermia</taxon>
        <taxon>Rhodothermales</taxon>
        <taxon>Rhodothermaceae</taxon>
        <taxon>Rhodothermus</taxon>
    </lineage>
</organism>
<dbReference type="InterPro" id="IPR030959">
    <property type="entry name" value="GWxTD_dom"/>
</dbReference>
<dbReference type="EMBL" id="DSGB01000005">
    <property type="protein sequence ID" value="HER96275.1"/>
    <property type="molecule type" value="Genomic_DNA"/>
</dbReference>
<dbReference type="AlphaFoldDB" id="A0A7V2F7E6"/>
<evidence type="ECO:0000313" key="2">
    <source>
        <dbReference type="EMBL" id="HER96275.1"/>
    </source>
</evidence>
<dbReference type="NCBIfam" id="TIGR04514">
    <property type="entry name" value="GWxTD_dom"/>
    <property type="match status" value="1"/>
</dbReference>
<comment type="caution">
    <text evidence="2">The sequence shown here is derived from an EMBL/GenBank/DDBJ whole genome shotgun (WGS) entry which is preliminary data.</text>
</comment>
<name>A0A7V2F7E6_RHOMR</name>